<name>A0A919R3G6_9ACTN</name>
<dbReference type="AlphaFoldDB" id="A0A919R3G6"/>
<feature type="region of interest" description="Disordered" evidence="5">
    <location>
        <begin position="120"/>
        <end position="163"/>
    </location>
</feature>
<dbReference type="InterPro" id="IPR007348">
    <property type="entry name" value="CopC_dom"/>
</dbReference>
<dbReference type="Proteomes" id="UP000655287">
    <property type="component" value="Unassembled WGS sequence"/>
</dbReference>
<evidence type="ECO:0000256" key="4">
    <source>
        <dbReference type="ARBA" id="ARBA00023008"/>
    </source>
</evidence>
<keyword evidence="6" id="KW-1133">Transmembrane helix</keyword>
<keyword evidence="4" id="KW-0186">Copper</keyword>
<evidence type="ECO:0000256" key="1">
    <source>
        <dbReference type="ARBA" id="ARBA00004196"/>
    </source>
</evidence>
<reference evidence="9" key="1">
    <citation type="submission" date="2021-01" db="EMBL/GenBank/DDBJ databases">
        <title>Whole genome shotgun sequence of Sphaerisporangium rufum NBRC 109079.</title>
        <authorList>
            <person name="Komaki H."/>
            <person name="Tamura T."/>
        </authorList>
    </citation>
    <scope>NUCLEOTIDE SEQUENCE</scope>
    <source>
        <strain evidence="9">NBRC 109079</strain>
    </source>
</reference>
<keyword evidence="6" id="KW-0812">Transmembrane</keyword>
<comment type="caution">
    <text evidence="9">The sequence shown here is derived from an EMBL/GenBank/DDBJ whole genome shotgun (WGS) entry which is preliminary data.</text>
</comment>
<dbReference type="SUPFAM" id="SSF81296">
    <property type="entry name" value="E set domains"/>
    <property type="match status" value="1"/>
</dbReference>
<dbReference type="GO" id="GO:0005886">
    <property type="term" value="C:plasma membrane"/>
    <property type="evidence" value="ECO:0007669"/>
    <property type="project" value="TreeGrafter"/>
</dbReference>
<dbReference type="Gene3D" id="2.60.40.1220">
    <property type="match status" value="1"/>
</dbReference>
<evidence type="ECO:0000256" key="3">
    <source>
        <dbReference type="ARBA" id="ARBA00022729"/>
    </source>
</evidence>
<feature type="signal peptide" evidence="7">
    <location>
        <begin position="1"/>
        <end position="24"/>
    </location>
</feature>
<keyword evidence="3 7" id="KW-0732">Signal</keyword>
<protein>
    <recommendedName>
        <fullName evidence="8">CopC domain-containing protein</fullName>
    </recommendedName>
</protein>
<feature type="transmembrane region" description="Helical" evidence="6">
    <location>
        <begin position="181"/>
        <end position="201"/>
    </location>
</feature>
<dbReference type="InterPro" id="IPR014756">
    <property type="entry name" value="Ig_E-set"/>
</dbReference>
<dbReference type="GO" id="GO:0042597">
    <property type="term" value="C:periplasmic space"/>
    <property type="evidence" value="ECO:0007669"/>
    <property type="project" value="InterPro"/>
</dbReference>
<feature type="domain" description="CopC" evidence="8">
    <location>
        <begin position="25"/>
        <end position="116"/>
    </location>
</feature>
<accession>A0A919R3G6</accession>
<dbReference type="Pfam" id="PF04234">
    <property type="entry name" value="CopC"/>
    <property type="match status" value="1"/>
</dbReference>
<feature type="chain" id="PRO_5037104953" description="CopC domain-containing protein" evidence="7">
    <location>
        <begin position="25"/>
        <end position="212"/>
    </location>
</feature>
<evidence type="ECO:0000256" key="2">
    <source>
        <dbReference type="ARBA" id="ARBA00022723"/>
    </source>
</evidence>
<dbReference type="InterPro" id="IPR032694">
    <property type="entry name" value="CopC/D"/>
</dbReference>
<dbReference type="RefSeq" id="WP_203982973.1">
    <property type="nucleotide sequence ID" value="NZ_BOOU01000017.1"/>
</dbReference>
<dbReference type="GO" id="GO:0046688">
    <property type="term" value="P:response to copper ion"/>
    <property type="evidence" value="ECO:0007669"/>
    <property type="project" value="InterPro"/>
</dbReference>
<gene>
    <name evidence="9" type="ORF">Sru01_13240</name>
</gene>
<dbReference type="EMBL" id="BOOU01000017">
    <property type="protein sequence ID" value="GII76342.1"/>
    <property type="molecule type" value="Genomic_DNA"/>
</dbReference>
<dbReference type="PANTHER" id="PTHR34820:SF4">
    <property type="entry name" value="INNER MEMBRANE PROTEIN YEBZ"/>
    <property type="match status" value="1"/>
</dbReference>
<dbReference type="GO" id="GO:0005507">
    <property type="term" value="F:copper ion binding"/>
    <property type="evidence" value="ECO:0007669"/>
    <property type="project" value="InterPro"/>
</dbReference>
<evidence type="ECO:0000259" key="8">
    <source>
        <dbReference type="Pfam" id="PF04234"/>
    </source>
</evidence>
<keyword evidence="2" id="KW-0479">Metal-binding</keyword>
<dbReference type="GO" id="GO:0006825">
    <property type="term" value="P:copper ion transport"/>
    <property type="evidence" value="ECO:0007669"/>
    <property type="project" value="InterPro"/>
</dbReference>
<dbReference type="PANTHER" id="PTHR34820">
    <property type="entry name" value="INNER MEMBRANE PROTEIN YEBZ"/>
    <property type="match status" value="1"/>
</dbReference>
<evidence type="ECO:0000256" key="6">
    <source>
        <dbReference type="SAM" id="Phobius"/>
    </source>
</evidence>
<evidence type="ECO:0000256" key="5">
    <source>
        <dbReference type="SAM" id="MobiDB-lite"/>
    </source>
</evidence>
<evidence type="ECO:0000313" key="9">
    <source>
        <dbReference type="EMBL" id="GII76342.1"/>
    </source>
</evidence>
<organism evidence="9 10">
    <name type="scientific">Sphaerisporangium rufum</name>
    <dbReference type="NCBI Taxonomy" id="1381558"/>
    <lineage>
        <taxon>Bacteria</taxon>
        <taxon>Bacillati</taxon>
        <taxon>Actinomycetota</taxon>
        <taxon>Actinomycetes</taxon>
        <taxon>Streptosporangiales</taxon>
        <taxon>Streptosporangiaceae</taxon>
        <taxon>Sphaerisporangium</taxon>
    </lineage>
</organism>
<evidence type="ECO:0000256" key="7">
    <source>
        <dbReference type="SAM" id="SignalP"/>
    </source>
</evidence>
<dbReference type="GO" id="GO:0030313">
    <property type="term" value="C:cell envelope"/>
    <property type="evidence" value="ECO:0007669"/>
    <property type="project" value="UniProtKB-SubCell"/>
</dbReference>
<comment type="subcellular location">
    <subcellularLocation>
        <location evidence="1">Cell envelope</location>
    </subcellularLocation>
</comment>
<dbReference type="InterPro" id="IPR014755">
    <property type="entry name" value="Cu-Rt/internalin_Ig-like"/>
</dbReference>
<evidence type="ECO:0000313" key="10">
    <source>
        <dbReference type="Proteomes" id="UP000655287"/>
    </source>
</evidence>
<keyword evidence="10" id="KW-1185">Reference proteome</keyword>
<sequence length="212" mass="20631">MWRLFTVLLPVCAALVVLAGPARAHNVLTGSDPADGARLASPPAEVTLTFDQPVRAEFTQLALTGPDGVARPLRVRVTGAKVRAALPGALPAGGYAVGYRIVSNDGHPVTGRIGFSAAAPAAGASPSPAGTTAAVPSPAASAVPSPGASAGAPASGPATTAGPARDTLVAQVPPQGGGGGWVWGLLVASLLLSGLGVRAVVRHDRAGGRAGA</sequence>
<keyword evidence="6" id="KW-0472">Membrane</keyword>
<proteinExistence type="predicted"/>